<feature type="transmembrane region" description="Helical" evidence="13">
    <location>
        <begin position="7"/>
        <end position="26"/>
    </location>
</feature>
<comment type="cofactor">
    <cofactor evidence="1">
        <name>heme b</name>
        <dbReference type="ChEBI" id="CHEBI:60344"/>
    </cofactor>
</comment>
<evidence type="ECO:0000313" key="16">
    <source>
        <dbReference type="Proteomes" id="UP001059610"/>
    </source>
</evidence>
<evidence type="ECO:0000256" key="6">
    <source>
        <dbReference type="ARBA" id="ARBA00022692"/>
    </source>
</evidence>
<name>A0ABQ5LD79_9GAMM</name>
<evidence type="ECO:0000259" key="14">
    <source>
        <dbReference type="Pfam" id="PF01292"/>
    </source>
</evidence>
<evidence type="ECO:0000256" key="2">
    <source>
        <dbReference type="ARBA" id="ARBA00004651"/>
    </source>
</evidence>
<keyword evidence="4" id="KW-1003">Cell membrane</keyword>
<comment type="subcellular location">
    <subcellularLocation>
        <location evidence="2">Cell membrane</location>
        <topology evidence="2">Multi-pass membrane protein</topology>
    </subcellularLocation>
</comment>
<dbReference type="EMBL" id="BRLJ01000001">
    <property type="protein sequence ID" value="GKX61577.1"/>
    <property type="molecule type" value="Genomic_DNA"/>
</dbReference>
<keyword evidence="16" id="KW-1185">Reference proteome</keyword>
<evidence type="ECO:0000256" key="8">
    <source>
        <dbReference type="ARBA" id="ARBA00022982"/>
    </source>
</evidence>
<dbReference type="InterPro" id="IPR052168">
    <property type="entry name" value="Cytochrome_b561_oxidase"/>
</dbReference>
<keyword evidence="7" id="KW-0479">Metal-binding</keyword>
<gene>
    <name evidence="15" type="primary">yodB</name>
    <name evidence="15" type="ORF">SOASR032_01460</name>
</gene>
<evidence type="ECO:0000256" key="13">
    <source>
        <dbReference type="SAM" id="Phobius"/>
    </source>
</evidence>
<evidence type="ECO:0000256" key="9">
    <source>
        <dbReference type="ARBA" id="ARBA00022989"/>
    </source>
</evidence>
<dbReference type="InterPro" id="IPR011577">
    <property type="entry name" value="Cyt_b561_bac/Ni-Hgenase"/>
</dbReference>
<feature type="transmembrane region" description="Helical" evidence="13">
    <location>
        <begin position="89"/>
        <end position="108"/>
    </location>
</feature>
<protein>
    <submittedName>
        <fullName evidence="15">Cytochrome b561</fullName>
    </submittedName>
</protein>
<keyword evidence="8" id="KW-0249">Electron transport</keyword>
<dbReference type="Pfam" id="PF01292">
    <property type="entry name" value="Ni_hydr_CYTB"/>
    <property type="match status" value="1"/>
</dbReference>
<reference evidence="15" key="1">
    <citation type="submission" date="2022-06" db="EMBL/GenBank/DDBJ databases">
        <title>Draft genome sequences of Pragia fontium str. JCM24417.</title>
        <authorList>
            <person name="Wakabayashi Y."/>
            <person name="Kojima K."/>
        </authorList>
    </citation>
    <scope>NUCLEOTIDE SEQUENCE</scope>
    <source>
        <strain evidence="15">JCM 24417</strain>
    </source>
</reference>
<comment type="similarity">
    <text evidence="12">Belongs to the cytochrome b561 family.</text>
</comment>
<evidence type="ECO:0000256" key="4">
    <source>
        <dbReference type="ARBA" id="ARBA00022475"/>
    </source>
</evidence>
<keyword evidence="11 13" id="KW-0472">Membrane</keyword>
<dbReference type="RefSeq" id="WP_114986649.1">
    <property type="nucleotide sequence ID" value="NZ_BRLJ01000001.1"/>
</dbReference>
<feature type="domain" description="Cytochrome b561 bacterial/Ni-hydrogenase" evidence="14">
    <location>
        <begin position="3"/>
        <end position="174"/>
    </location>
</feature>
<dbReference type="SUPFAM" id="SSF81342">
    <property type="entry name" value="Transmembrane di-heme cytochromes"/>
    <property type="match status" value="1"/>
</dbReference>
<evidence type="ECO:0000256" key="10">
    <source>
        <dbReference type="ARBA" id="ARBA00023004"/>
    </source>
</evidence>
<dbReference type="Proteomes" id="UP001059610">
    <property type="component" value="Unassembled WGS sequence"/>
</dbReference>
<evidence type="ECO:0000256" key="3">
    <source>
        <dbReference type="ARBA" id="ARBA00022448"/>
    </source>
</evidence>
<accession>A0ABQ5LD79</accession>
<feature type="transmembrane region" description="Helical" evidence="13">
    <location>
        <begin position="46"/>
        <end position="63"/>
    </location>
</feature>
<organism evidence="15 16">
    <name type="scientific">Pragia fontium</name>
    <dbReference type="NCBI Taxonomy" id="82985"/>
    <lineage>
        <taxon>Bacteria</taxon>
        <taxon>Pseudomonadati</taxon>
        <taxon>Pseudomonadota</taxon>
        <taxon>Gammaproteobacteria</taxon>
        <taxon>Enterobacterales</taxon>
        <taxon>Budviciaceae</taxon>
        <taxon>Pragia</taxon>
    </lineage>
</organism>
<keyword evidence="6 13" id="KW-0812">Transmembrane</keyword>
<dbReference type="PANTHER" id="PTHR30529:SF3">
    <property type="entry name" value="CYTOCHROME B561 HOMOLOG 1"/>
    <property type="match status" value="1"/>
</dbReference>
<evidence type="ECO:0000256" key="11">
    <source>
        <dbReference type="ARBA" id="ARBA00023136"/>
    </source>
</evidence>
<evidence type="ECO:0000256" key="5">
    <source>
        <dbReference type="ARBA" id="ARBA00022617"/>
    </source>
</evidence>
<evidence type="ECO:0000256" key="1">
    <source>
        <dbReference type="ARBA" id="ARBA00001970"/>
    </source>
</evidence>
<evidence type="ECO:0000313" key="15">
    <source>
        <dbReference type="EMBL" id="GKX61577.1"/>
    </source>
</evidence>
<keyword evidence="9 13" id="KW-1133">Transmembrane helix</keyword>
<keyword evidence="3" id="KW-0813">Transport</keyword>
<dbReference type="PANTHER" id="PTHR30529">
    <property type="entry name" value="CYTOCHROME B561"/>
    <property type="match status" value="1"/>
</dbReference>
<keyword evidence="10" id="KW-0408">Iron</keyword>
<sequence length="177" mass="20481">MKRFSRLQIFLHWLTLILLVLTYVAMEFRGIFPKNSAGYLFMRESHYNFGILVWIVMAIRIVLRRCYHDPAIIPAPPVWQMVLAKLMHVALYVTFLALPVLGILLMAYGGKEWTFLGMNIPGFVTPDNVTKSTIKEIHETWANIGYFLIGLHACASLFHHYIQKDNALLRMMPGRDK</sequence>
<evidence type="ECO:0000256" key="7">
    <source>
        <dbReference type="ARBA" id="ARBA00022723"/>
    </source>
</evidence>
<evidence type="ECO:0000256" key="12">
    <source>
        <dbReference type="ARBA" id="ARBA00037975"/>
    </source>
</evidence>
<proteinExistence type="inferred from homology"/>
<comment type="caution">
    <text evidence="15">The sequence shown here is derived from an EMBL/GenBank/DDBJ whole genome shotgun (WGS) entry which is preliminary data.</text>
</comment>
<dbReference type="InterPro" id="IPR016174">
    <property type="entry name" value="Di-haem_cyt_TM"/>
</dbReference>
<keyword evidence="5" id="KW-0349">Heme</keyword>
<feature type="transmembrane region" description="Helical" evidence="13">
    <location>
        <begin position="144"/>
        <end position="162"/>
    </location>
</feature>